<evidence type="ECO:0000256" key="1">
    <source>
        <dbReference type="ARBA" id="ARBA00009271"/>
    </source>
</evidence>
<feature type="repeat" description="WD" evidence="4">
    <location>
        <begin position="411"/>
        <end position="451"/>
    </location>
</feature>
<accession>A0A814WKR5</accession>
<dbReference type="GO" id="GO:0034045">
    <property type="term" value="C:phagophore assembly site membrane"/>
    <property type="evidence" value="ECO:0007669"/>
    <property type="project" value="TreeGrafter"/>
</dbReference>
<organism evidence="8 10">
    <name type="scientific">Rotaria sordida</name>
    <dbReference type="NCBI Taxonomy" id="392033"/>
    <lineage>
        <taxon>Eukaryota</taxon>
        <taxon>Metazoa</taxon>
        <taxon>Spiralia</taxon>
        <taxon>Gnathifera</taxon>
        <taxon>Rotifera</taxon>
        <taxon>Eurotatoria</taxon>
        <taxon>Bdelloidea</taxon>
        <taxon>Philodinida</taxon>
        <taxon>Philodinidae</taxon>
        <taxon>Rotaria</taxon>
    </lineage>
</organism>
<feature type="compositionally biased region" description="Basic and acidic residues" evidence="6">
    <location>
        <begin position="238"/>
        <end position="249"/>
    </location>
</feature>
<dbReference type="InterPro" id="IPR036322">
    <property type="entry name" value="WD40_repeat_dom_sf"/>
</dbReference>
<dbReference type="PRINTS" id="PR00320">
    <property type="entry name" value="GPROTEINBRPT"/>
</dbReference>
<dbReference type="InterPro" id="IPR020472">
    <property type="entry name" value="WD40_PAC1"/>
</dbReference>
<dbReference type="EMBL" id="CAJNOT010001460">
    <property type="protein sequence ID" value="CAF1202876.1"/>
    <property type="molecule type" value="Genomic_DNA"/>
</dbReference>
<keyword evidence="3" id="KW-0677">Repeat</keyword>
<dbReference type="Gene3D" id="2.130.10.10">
    <property type="entry name" value="YVTN repeat-like/Quinoprotein amine dehydrogenase"/>
    <property type="match status" value="2"/>
</dbReference>
<evidence type="ECO:0000313" key="10">
    <source>
        <dbReference type="Proteomes" id="UP000663864"/>
    </source>
</evidence>
<feature type="domain" description="Autophagy-related protein 16" evidence="7">
    <location>
        <begin position="7"/>
        <end position="171"/>
    </location>
</feature>
<evidence type="ECO:0000256" key="3">
    <source>
        <dbReference type="ARBA" id="ARBA00022737"/>
    </source>
</evidence>
<dbReference type="GO" id="GO:0000421">
    <property type="term" value="C:autophagosome membrane"/>
    <property type="evidence" value="ECO:0007669"/>
    <property type="project" value="TreeGrafter"/>
</dbReference>
<dbReference type="PROSITE" id="PS00678">
    <property type="entry name" value="WD_REPEATS_1"/>
    <property type="match status" value="2"/>
</dbReference>
<feature type="region of interest" description="Disordered" evidence="6">
    <location>
        <begin position="236"/>
        <end position="281"/>
    </location>
</feature>
<name>A0A814WKR5_9BILA</name>
<evidence type="ECO:0000256" key="4">
    <source>
        <dbReference type="PROSITE-ProRule" id="PRU00221"/>
    </source>
</evidence>
<gene>
    <name evidence="9" type="ORF">JBS370_LOCUS10992</name>
    <name evidence="8" type="ORF">ZHD862_LOCUS22945</name>
</gene>
<dbReference type="Proteomes" id="UP000663836">
    <property type="component" value="Unassembled WGS sequence"/>
</dbReference>
<comment type="caution">
    <text evidence="8">The sequence shown here is derived from an EMBL/GenBank/DDBJ whole genome shotgun (WGS) entry which is preliminary data.</text>
</comment>
<dbReference type="GO" id="GO:0034274">
    <property type="term" value="C:Atg12-Atg5-Atg16 complex"/>
    <property type="evidence" value="ECO:0007669"/>
    <property type="project" value="TreeGrafter"/>
</dbReference>
<evidence type="ECO:0000313" key="8">
    <source>
        <dbReference type="EMBL" id="CAF1202876.1"/>
    </source>
</evidence>
<dbReference type="InterPro" id="IPR019775">
    <property type="entry name" value="WD40_repeat_CS"/>
</dbReference>
<comment type="similarity">
    <text evidence="1">Belongs to the WD repeat ATG16 family.</text>
</comment>
<evidence type="ECO:0000256" key="2">
    <source>
        <dbReference type="ARBA" id="ARBA00022574"/>
    </source>
</evidence>
<dbReference type="PANTHER" id="PTHR19878:SF8">
    <property type="entry name" value="AUTOPHAGY-RELATED 16, ISOFORM F"/>
    <property type="match status" value="1"/>
</dbReference>
<sequence length="614" mass="70327">MDWKSNIVCQLKDHKHQWNVYDEIIKHYNRLSDNNVALQIQCVKLENDVNHLRLANAGLEKASEVSQGLANINSKLTVANEEVVMHLREKGELAREVLRLNHALTETNEKLTKGEIQLQQYKDESILLTSKIEKSEYEVNELVHINQVLRDEFLAVQNQLEQLQIEYNRIKPCCLELEQELEKERRISIQRENELMECKKVQLEMLNAEVERYNKRPQQRNGVDTMDGDIVLISTDKNFSDPHTTDRRNSNNSSTINFDTMPSSFDESMRQERRNTATGGGNFFSSFKRMFGTGGANITSDRLYRTSTLYVSSSIPTHEVYHWDCTDLEVYTMLFQPSGSILATGCSDKMVHLWEIPSVGQPYKYCSLHGSHGAINALDFDNEGARLLAGCSGEKAYIWSYSDYRVLRDTFTGHKGLIYTCKFISGTKLVTGSADRLIKVWDLQNRQCTRTLFAGSKCHDLVVTDATGTIISGHFNKKICIWDAFTDKCRTELQYDALITSLYYNAEKHQLLACFRDDTLKLIDLRQNNVIYSFSHDDFQVSTDTNKAVLSPDGRYACAGSQDGSLFIWNTTNGICEKVFNKKHTTMVTSVAWHPEGRYVASCEKHRRVILWSD</sequence>
<dbReference type="EMBL" id="CAJOBD010000827">
    <property type="protein sequence ID" value="CAF3724232.1"/>
    <property type="molecule type" value="Genomic_DNA"/>
</dbReference>
<dbReference type="PROSITE" id="PS50294">
    <property type="entry name" value="WD_REPEATS_REGION"/>
    <property type="match status" value="2"/>
</dbReference>
<dbReference type="GO" id="GO:0000045">
    <property type="term" value="P:autophagosome assembly"/>
    <property type="evidence" value="ECO:0007669"/>
    <property type="project" value="InterPro"/>
</dbReference>
<dbReference type="Proteomes" id="UP000663864">
    <property type="component" value="Unassembled WGS sequence"/>
</dbReference>
<dbReference type="SUPFAM" id="SSF50978">
    <property type="entry name" value="WD40 repeat-like"/>
    <property type="match status" value="1"/>
</dbReference>
<dbReference type="GO" id="GO:0043495">
    <property type="term" value="F:protein-membrane adaptor activity"/>
    <property type="evidence" value="ECO:0007669"/>
    <property type="project" value="TreeGrafter"/>
</dbReference>
<feature type="coiled-coil region" evidence="5">
    <location>
        <begin position="104"/>
        <end position="216"/>
    </location>
</feature>
<dbReference type="SMART" id="SM00320">
    <property type="entry name" value="WD40"/>
    <property type="match status" value="7"/>
</dbReference>
<dbReference type="AlphaFoldDB" id="A0A814WKR5"/>
<keyword evidence="5" id="KW-0175">Coiled coil</keyword>
<dbReference type="InterPro" id="IPR045160">
    <property type="entry name" value="ATG16"/>
</dbReference>
<evidence type="ECO:0000313" key="9">
    <source>
        <dbReference type="EMBL" id="CAF3724232.1"/>
    </source>
</evidence>
<protein>
    <recommendedName>
        <fullName evidence="7">Autophagy-related protein 16 domain-containing protein</fullName>
    </recommendedName>
</protein>
<dbReference type="Pfam" id="PF08614">
    <property type="entry name" value="ATG16"/>
    <property type="match status" value="1"/>
</dbReference>
<dbReference type="InterPro" id="IPR013923">
    <property type="entry name" value="Autophagy-rel_prot_16_dom"/>
</dbReference>
<evidence type="ECO:0000259" key="7">
    <source>
        <dbReference type="Pfam" id="PF08614"/>
    </source>
</evidence>
<feature type="repeat" description="WD" evidence="4">
    <location>
        <begin position="581"/>
        <end position="614"/>
    </location>
</feature>
<dbReference type="InterPro" id="IPR001680">
    <property type="entry name" value="WD40_rpt"/>
</dbReference>
<evidence type="ECO:0000256" key="5">
    <source>
        <dbReference type="SAM" id="Coils"/>
    </source>
</evidence>
<feature type="repeat" description="WD" evidence="4">
    <location>
        <begin position="330"/>
        <end position="356"/>
    </location>
</feature>
<dbReference type="InterPro" id="IPR015943">
    <property type="entry name" value="WD40/YVTN_repeat-like_dom_sf"/>
</dbReference>
<feature type="compositionally biased region" description="Polar residues" evidence="6">
    <location>
        <begin position="250"/>
        <end position="266"/>
    </location>
</feature>
<reference evidence="8" key="1">
    <citation type="submission" date="2021-02" db="EMBL/GenBank/DDBJ databases">
        <authorList>
            <person name="Nowell W R."/>
        </authorList>
    </citation>
    <scope>NUCLEOTIDE SEQUENCE</scope>
</reference>
<dbReference type="PANTHER" id="PTHR19878">
    <property type="entry name" value="AUTOPHAGY PROTEIN 16-LIKE"/>
    <property type="match status" value="1"/>
</dbReference>
<dbReference type="Pfam" id="PF00400">
    <property type="entry name" value="WD40"/>
    <property type="match status" value="5"/>
</dbReference>
<proteinExistence type="inferred from homology"/>
<feature type="coiled-coil region" evidence="5">
    <location>
        <begin position="28"/>
        <end position="62"/>
    </location>
</feature>
<evidence type="ECO:0000256" key="6">
    <source>
        <dbReference type="SAM" id="MobiDB-lite"/>
    </source>
</evidence>
<keyword evidence="2 4" id="KW-0853">WD repeat</keyword>
<dbReference type="CDD" id="cd00200">
    <property type="entry name" value="WD40"/>
    <property type="match status" value="1"/>
</dbReference>
<dbReference type="PROSITE" id="PS50082">
    <property type="entry name" value="WD_REPEATS_2"/>
    <property type="match status" value="3"/>
</dbReference>